<dbReference type="EMBL" id="CP036434">
    <property type="protein sequence ID" value="QDV09544.1"/>
    <property type="molecule type" value="Genomic_DNA"/>
</dbReference>
<keyword evidence="2" id="KW-0378">Hydrolase</keyword>
<accession>A0A518EZN2</accession>
<dbReference type="Gene3D" id="3.40.50.1820">
    <property type="entry name" value="alpha/beta hydrolase"/>
    <property type="match status" value="1"/>
</dbReference>
<evidence type="ECO:0000313" key="3">
    <source>
        <dbReference type="Proteomes" id="UP000320390"/>
    </source>
</evidence>
<sequence length="242" mass="27338">MTDVVAFLPGNGHVDARLSFAREKAQRLDVGFELRSVDYGAADSFEALLDSVLEQTSGADLAYATGIGGLVYLALRARGALTDQRAILQGPVLWGLETRTFPKLMRLPLMPRALTLAIARGPIQRRFMRKHFTRPLTPEFQRVFFDGYRDARAFERWFAWLTPRLLRDLEQQLRGRPELLDGLTAWWGGEDHVVGIEELRRTEAALGQPISVREFPSWGHYPMIDEPADWTAEVARALAAPH</sequence>
<evidence type="ECO:0000259" key="1">
    <source>
        <dbReference type="Pfam" id="PF12697"/>
    </source>
</evidence>
<dbReference type="GO" id="GO:0016787">
    <property type="term" value="F:hydrolase activity"/>
    <property type="evidence" value="ECO:0007669"/>
    <property type="project" value="UniProtKB-KW"/>
</dbReference>
<protein>
    <submittedName>
        <fullName evidence="2">Alpha/beta hydrolase family protein</fullName>
    </submittedName>
</protein>
<feature type="domain" description="AB hydrolase-1" evidence="1">
    <location>
        <begin position="31"/>
        <end position="233"/>
    </location>
</feature>
<organism evidence="2 3">
    <name type="scientific">Saltatorellus ferox</name>
    <dbReference type="NCBI Taxonomy" id="2528018"/>
    <lineage>
        <taxon>Bacteria</taxon>
        <taxon>Pseudomonadati</taxon>
        <taxon>Planctomycetota</taxon>
        <taxon>Planctomycetia</taxon>
        <taxon>Planctomycetia incertae sedis</taxon>
        <taxon>Saltatorellus</taxon>
    </lineage>
</organism>
<dbReference type="AlphaFoldDB" id="A0A518EZN2"/>
<reference evidence="2 3" key="1">
    <citation type="submission" date="2019-02" db="EMBL/GenBank/DDBJ databases">
        <title>Deep-cultivation of Planctomycetes and their phenomic and genomic characterization uncovers novel biology.</title>
        <authorList>
            <person name="Wiegand S."/>
            <person name="Jogler M."/>
            <person name="Boedeker C."/>
            <person name="Pinto D."/>
            <person name="Vollmers J."/>
            <person name="Rivas-Marin E."/>
            <person name="Kohn T."/>
            <person name="Peeters S.H."/>
            <person name="Heuer A."/>
            <person name="Rast P."/>
            <person name="Oberbeckmann S."/>
            <person name="Bunk B."/>
            <person name="Jeske O."/>
            <person name="Meyerdierks A."/>
            <person name="Storesund J.E."/>
            <person name="Kallscheuer N."/>
            <person name="Luecker S."/>
            <person name="Lage O.M."/>
            <person name="Pohl T."/>
            <person name="Merkel B.J."/>
            <person name="Hornburger P."/>
            <person name="Mueller R.-W."/>
            <person name="Bruemmer F."/>
            <person name="Labrenz M."/>
            <person name="Spormann A.M."/>
            <person name="Op den Camp H."/>
            <person name="Overmann J."/>
            <person name="Amann R."/>
            <person name="Jetten M.S.M."/>
            <person name="Mascher T."/>
            <person name="Medema M.H."/>
            <person name="Devos D.P."/>
            <person name="Kaster A.-K."/>
            <person name="Ovreas L."/>
            <person name="Rohde M."/>
            <person name="Galperin M.Y."/>
            <person name="Jogler C."/>
        </authorList>
    </citation>
    <scope>NUCLEOTIDE SEQUENCE [LARGE SCALE GENOMIC DNA]</scope>
    <source>
        <strain evidence="2 3">Poly30</strain>
    </source>
</reference>
<dbReference type="RefSeq" id="WP_145204089.1">
    <property type="nucleotide sequence ID" value="NZ_CP036434.1"/>
</dbReference>
<dbReference type="InterPro" id="IPR000073">
    <property type="entry name" value="AB_hydrolase_1"/>
</dbReference>
<gene>
    <name evidence="2" type="ORF">Poly30_51020</name>
</gene>
<name>A0A518EZN2_9BACT</name>
<dbReference type="SUPFAM" id="SSF53474">
    <property type="entry name" value="alpha/beta-Hydrolases"/>
    <property type="match status" value="1"/>
</dbReference>
<dbReference type="InterPro" id="IPR029058">
    <property type="entry name" value="AB_hydrolase_fold"/>
</dbReference>
<evidence type="ECO:0000313" key="2">
    <source>
        <dbReference type="EMBL" id="QDV09544.1"/>
    </source>
</evidence>
<proteinExistence type="predicted"/>
<keyword evidence="3" id="KW-1185">Reference proteome</keyword>
<dbReference type="Proteomes" id="UP000320390">
    <property type="component" value="Chromosome"/>
</dbReference>
<dbReference type="Pfam" id="PF12697">
    <property type="entry name" value="Abhydrolase_6"/>
    <property type="match status" value="1"/>
</dbReference>
<dbReference type="OrthoDB" id="9765468at2"/>